<protein>
    <submittedName>
        <fullName evidence="1">Uncharacterized protein</fullName>
    </submittedName>
</protein>
<reference evidence="1 2" key="1">
    <citation type="journal article" date="2010" name="BMC Genomics">
        <title>The complete genome of Zunongwangia profunda SM-A87 reveals its adaptation to the deep-sea environment and ecological role in sedimentary organic nitrogen degradation.</title>
        <authorList>
            <person name="Qin Q.L."/>
            <person name="Zhang X.Y."/>
            <person name="Wang X.M."/>
            <person name="Liu G.M."/>
            <person name="Chen X.L."/>
            <person name="Xie B.B."/>
            <person name="Dang H.Y."/>
            <person name="Zhou B.C."/>
            <person name="Yu J."/>
            <person name="Zhang Y.Z."/>
        </authorList>
    </citation>
    <scope>NUCLEOTIDE SEQUENCE [LARGE SCALE GENOMIC DNA]</scope>
    <source>
        <strain evidence="2">DSM 18752 / CCTCC AB 206139 / SM-A87</strain>
    </source>
</reference>
<sequence length="33" mass="4043">MYILETFKTNKVSMVYVIFNNRIKFEIIPIMVF</sequence>
<gene>
    <name evidence="1" type="ordered locus">ZPR_4555</name>
</gene>
<dbReference type="EMBL" id="CP001650">
    <property type="protein sequence ID" value="ADF54855.1"/>
    <property type="molecule type" value="Genomic_DNA"/>
</dbReference>
<organism evidence="1 2">
    <name type="scientific">Zunongwangia profunda (strain DSM 18752 / CCTCC AB 206139 / SM-A87)</name>
    <name type="common">Wangia profunda</name>
    <dbReference type="NCBI Taxonomy" id="655815"/>
    <lineage>
        <taxon>Bacteria</taxon>
        <taxon>Pseudomonadati</taxon>
        <taxon>Bacteroidota</taxon>
        <taxon>Flavobacteriia</taxon>
        <taxon>Flavobacteriales</taxon>
        <taxon>Flavobacteriaceae</taxon>
        <taxon>Zunongwangia</taxon>
    </lineage>
</organism>
<dbReference type="AlphaFoldDB" id="D5BDE9"/>
<proteinExistence type="predicted"/>
<name>D5BDE9_ZUNPS</name>
<dbReference type="STRING" id="655815.ZPR_4555"/>
<dbReference type="Proteomes" id="UP000001654">
    <property type="component" value="Chromosome"/>
</dbReference>
<evidence type="ECO:0000313" key="1">
    <source>
        <dbReference type="EMBL" id="ADF54855.1"/>
    </source>
</evidence>
<dbReference type="HOGENOM" id="CLU_3384581_0_0_10"/>
<keyword evidence="2" id="KW-1185">Reference proteome</keyword>
<evidence type="ECO:0000313" key="2">
    <source>
        <dbReference type="Proteomes" id="UP000001654"/>
    </source>
</evidence>
<accession>D5BDE9</accession>
<dbReference type="KEGG" id="zpr:ZPR_4555"/>